<proteinExistence type="predicted"/>
<organism evidence="2 3">
    <name type="scientific">Streptomyces polygonati</name>
    <dbReference type="NCBI Taxonomy" id="1617087"/>
    <lineage>
        <taxon>Bacteria</taxon>
        <taxon>Bacillati</taxon>
        <taxon>Actinomycetota</taxon>
        <taxon>Actinomycetes</taxon>
        <taxon>Kitasatosporales</taxon>
        <taxon>Streptomycetaceae</taxon>
        <taxon>Streptomyces</taxon>
    </lineage>
</organism>
<dbReference type="SUPFAM" id="SSF48371">
    <property type="entry name" value="ARM repeat"/>
    <property type="match status" value="1"/>
</dbReference>
<accession>A0ABV8HSW8</accession>
<dbReference type="InterPro" id="IPR016024">
    <property type="entry name" value="ARM-type_fold"/>
</dbReference>
<feature type="compositionally biased region" description="Basic and acidic residues" evidence="1">
    <location>
        <begin position="1"/>
        <end position="29"/>
    </location>
</feature>
<feature type="region of interest" description="Disordered" evidence="1">
    <location>
        <begin position="1"/>
        <end position="42"/>
    </location>
</feature>
<evidence type="ECO:0000313" key="2">
    <source>
        <dbReference type="EMBL" id="MFC4032986.1"/>
    </source>
</evidence>
<keyword evidence="3" id="KW-1185">Reference proteome</keyword>
<sequence>MSERPAADGQDQPDRSAPDEAAAETREAGEGSAAQDGEAPQNPWAARRELYLHAGTRFGGGLTAGDQTGVSGGRVAGDVIMGSKIEHHYSSGPARTSGEIPPAELAELAEVFTAEPELLAAALARLREERVLVLSGPRYTGRRSAALTLLHRLDAAPVRALDPKTPPTALEKELTGDARGYLLCDLATDPNRPLREIDLLGVRGKLRDKDAYLVITIGLYAVLDDVRPVDWRPPVPESVLRAHLGSLVADPERERELLALEPARDFLTRDHYRPWEAAAFAAELAGYARGESSERELRDFGAAAVTRQVRDWFDDEVTPLRDKAFLISLAAFNEAPYALAAELSDELLAALQRTEDPGSRPRIPVFGTSITKRLLLARAHGYEEEEYTEWGPVGQYKAAFQEPLAALVLLREVWTGYPSARPALIQWLRGLAEDGRPLVRTRAAVTAAVLASADLPSAMGLIVQGWARARRYRFCLVAANTLALAHAIGAPNIPGILRAWCDKDQPEQRLRWTAIRAYALVGTEMPGEALEALADAARAGGDEDEAEEIAQSVALLLTAPEPEVRALVLAELVELVNDKPPVRRMALRAFVLACEHTDDLLLLRWHAEALAAGSTADDRHLAAMWRGALGDLSQTGDALGALRGWVREADKDPVAESALAGLLPAIAVTADDRKRLSHLLRTLRTKRGGPPPAVAERLLAAL</sequence>
<evidence type="ECO:0008006" key="4">
    <source>
        <dbReference type="Google" id="ProtNLM"/>
    </source>
</evidence>
<name>A0ABV8HSW8_9ACTN</name>
<dbReference type="RefSeq" id="WP_386430049.1">
    <property type="nucleotide sequence ID" value="NZ_JBHSBB010000010.1"/>
</dbReference>
<reference evidence="3" key="1">
    <citation type="journal article" date="2019" name="Int. J. Syst. Evol. Microbiol.">
        <title>The Global Catalogue of Microorganisms (GCM) 10K type strain sequencing project: providing services to taxonomists for standard genome sequencing and annotation.</title>
        <authorList>
            <consortium name="The Broad Institute Genomics Platform"/>
            <consortium name="The Broad Institute Genome Sequencing Center for Infectious Disease"/>
            <person name="Wu L."/>
            <person name="Ma J."/>
        </authorList>
    </citation>
    <scope>NUCLEOTIDE SEQUENCE [LARGE SCALE GENOMIC DNA]</scope>
    <source>
        <strain evidence="3">CGMCC 4.7237</strain>
    </source>
</reference>
<evidence type="ECO:0000256" key="1">
    <source>
        <dbReference type="SAM" id="MobiDB-lite"/>
    </source>
</evidence>
<dbReference type="Proteomes" id="UP001595765">
    <property type="component" value="Unassembled WGS sequence"/>
</dbReference>
<protein>
    <recommendedName>
        <fullName evidence="4">LigA protein</fullName>
    </recommendedName>
</protein>
<evidence type="ECO:0000313" key="3">
    <source>
        <dbReference type="Proteomes" id="UP001595765"/>
    </source>
</evidence>
<comment type="caution">
    <text evidence="2">The sequence shown here is derived from an EMBL/GenBank/DDBJ whole genome shotgun (WGS) entry which is preliminary data.</text>
</comment>
<gene>
    <name evidence="2" type="ORF">ACFO3J_16015</name>
</gene>
<dbReference type="EMBL" id="JBHSBB010000010">
    <property type="protein sequence ID" value="MFC4032986.1"/>
    <property type="molecule type" value="Genomic_DNA"/>
</dbReference>